<keyword evidence="3" id="KW-0687">Ribonucleoprotein</keyword>
<dbReference type="SUPFAM" id="SSF50104">
    <property type="entry name" value="Translation proteins SH3-like domain"/>
    <property type="match status" value="1"/>
</dbReference>
<dbReference type="GO" id="GO:0031090">
    <property type="term" value="C:organelle membrane"/>
    <property type="evidence" value="ECO:0007669"/>
    <property type="project" value="UniProtKB-ARBA"/>
</dbReference>
<gene>
    <name evidence="9" type="ORF">EI555_014254</name>
</gene>
<dbReference type="PANTHER" id="PTHR10715:SF0">
    <property type="entry name" value="LARGE RIBOSOMAL SUBUNIT PROTEIN EL6"/>
    <property type="match status" value="1"/>
</dbReference>
<protein>
    <recommendedName>
        <fullName evidence="5">Large ribosomal subunit protein eL6</fullName>
    </recommendedName>
    <alternativeName>
        <fullName evidence="6">60S ribosomal protein L6</fullName>
    </alternativeName>
</protein>
<dbReference type="Pfam" id="PF03868">
    <property type="entry name" value="Ribosomal_L6e_N"/>
    <property type="match status" value="1"/>
</dbReference>
<dbReference type="InterPro" id="IPR000915">
    <property type="entry name" value="60S_ribosomal_eL6"/>
</dbReference>
<comment type="subunit">
    <text evidence="7">Component of the large ribosomal subunit. May bind IPO9 with low affinity.</text>
</comment>
<proteinExistence type="inferred from homology"/>
<keyword evidence="2" id="KW-0689">Ribosomal protein</keyword>
<evidence type="ECO:0000313" key="9">
    <source>
        <dbReference type="EMBL" id="TKC43348.1"/>
    </source>
</evidence>
<dbReference type="InterPro" id="IPR008991">
    <property type="entry name" value="Translation_prot_SH3-like_sf"/>
</dbReference>
<dbReference type="GO" id="GO:0003723">
    <property type="term" value="F:RNA binding"/>
    <property type="evidence" value="ECO:0007669"/>
    <property type="project" value="TreeGrafter"/>
</dbReference>
<dbReference type="Gene3D" id="2.30.30.30">
    <property type="match status" value="1"/>
</dbReference>
<dbReference type="InterPro" id="IPR005568">
    <property type="entry name" value="Ribosomal_uL6_N"/>
</dbReference>
<evidence type="ECO:0000256" key="7">
    <source>
        <dbReference type="ARBA" id="ARBA00046388"/>
    </source>
</evidence>
<evidence type="ECO:0000256" key="6">
    <source>
        <dbReference type="ARBA" id="ARBA00035351"/>
    </source>
</evidence>
<dbReference type="AlphaFoldDB" id="A0A4U1F2B7"/>
<dbReference type="GO" id="GO:0000027">
    <property type="term" value="P:ribosomal large subunit assembly"/>
    <property type="evidence" value="ECO:0007669"/>
    <property type="project" value="TreeGrafter"/>
</dbReference>
<dbReference type="InterPro" id="IPR041997">
    <property type="entry name" value="Ribosomal_eL6_KOW"/>
</dbReference>
<accession>A0A4U1F2B7</accession>
<feature type="domain" description="Large ribosomal subunit protein uL6 N-terminal" evidence="8">
    <location>
        <begin position="1"/>
        <end position="34"/>
    </location>
</feature>
<dbReference type="EMBL" id="RWIC01000476">
    <property type="protein sequence ID" value="TKC43348.1"/>
    <property type="molecule type" value="Genomic_DNA"/>
</dbReference>
<evidence type="ECO:0000256" key="5">
    <source>
        <dbReference type="ARBA" id="ARBA00035233"/>
    </source>
</evidence>
<evidence type="ECO:0000256" key="3">
    <source>
        <dbReference type="ARBA" id="ARBA00023274"/>
    </source>
</evidence>
<evidence type="ECO:0000256" key="2">
    <source>
        <dbReference type="ARBA" id="ARBA00022980"/>
    </source>
</evidence>
<evidence type="ECO:0000259" key="8">
    <source>
        <dbReference type="Pfam" id="PF03868"/>
    </source>
</evidence>
<dbReference type="Pfam" id="PF01159">
    <property type="entry name" value="Ribosomal_L6e"/>
    <property type="match status" value="1"/>
</dbReference>
<sequence>MYSRKTLYKRKYSASKSKVEKKKKVKVLATVTKPVGGDKNGVTQVLKLRKMPSITPGTILVILTGHHRGKGVIFLKQLSSGLLLVTGPLSLNRDTLRRTHQKFVIATSTKIDISGVKIPEHLTDAYFKKKLRKPRDQEGEIFNTEREKYEITEHRKVDQKDVDSQILRRIKAVPQLQGYLRSVFALTNRIYPHKAVF</sequence>
<evidence type="ECO:0000313" key="10">
    <source>
        <dbReference type="Proteomes" id="UP000308365"/>
    </source>
</evidence>
<organism evidence="9 10">
    <name type="scientific">Monodon monoceros</name>
    <name type="common">Narwhal</name>
    <name type="synonym">Ceratodon monodon</name>
    <dbReference type="NCBI Taxonomy" id="40151"/>
    <lineage>
        <taxon>Eukaryota</taxon>
        <taxon>Metazoa</taxon>
        <taxon>Chordata</taxon>
        <taxon>Craniata</taxon>
        <taxon>Vertebrata</taxon>
        <taxon>Euteleostomi</taxon>
        <taxon>Mammalia</taxon>
        <taxon>Eutheria</taxon>
        <taxon>Laurasiatheria</taxon>
        <taxon>Artiodactyla</taxon>
        <taxon>Whippomorpha</taxon>
        <taxon>Cetacea</taxon>
        <taxon>Odontoceti</taxon>
        <taxon>Monodontidae</taxon>
        <taxon>Monodon</taxon>
    </lineage>
</organism>
<dbReference type="InterPro" id="IPR014722">
    <property type="entry name" value="Rib_uL2_dom2"/>
</dbReference>
<dbReference type="CDD" id="cd13156">
    <property type="entry name" value="KOW_RPL6"/>
    <property type="match status" value="1"/>
</dbReference>
<dbReference type="Proteomes" id="UP000308365">
    <property type="component" value="Unassembled WGS sequence"/>
</dbReference>
<reference evidence="10" key="1">
    <citation type="journal article" date="2019" name="IScience">
        <title>Narwhal Genome Reveals Long-Term Low Genetic Diversity despite Current Large Abundance Size.</title>
        <authorList>
            <person name="Westbury M.V."/>
            <person name="Petersen B."/>
            <person name="Garde E."/>
            <person name="Heide-Jorgensen M.P."/>
            <person name="Lorenzen E.D."/>
        </authorList>
    </citation>
    <scope>NUCLEOTIDE SEQUENCE [LARGE SCALE GENOMIC DNA]</scope>
</reference>
<dbReference type="GO" id="GO:0002181">
    <property type="term" value="P:cytoplasmic translation"/>
    <property type="evidence" value="ECO:0007669"/>
    <property type="project" value="TreeGrafter"/>
</dbReference>
<dbReference type="GO" id="GO:0003735">
    <property type="term" value="F:structural constituent of ribosome"/>
    <property type="evidence" value="ECO:0007669"/>
    <property type="project" value="InterPro"/>
</dbReference>
<name>A0A4U1F2B7_MONMO</name>
<dbReference type="FunFam" id="2.30.30.30:FF:000014">
    <property type="entry name" value="60S ribosomal protein L6"/>
    <property type="match status" value="1"/>
</dbReference>
<evidence type="ECO:0000256" key="4">
    <source>
        <dbReference type="ARBA" id="ARBA00034092"/>
    </source>
</evidence>
<dbReference type="GO" id="GO:0022625">
    <property type="term" value="C:cytosolic large ribosomal subunit"/>
    <property type="evidence" value="ECO:0007669"/>
    <property type="project" value="TreeGrafter"/>
</dbReference>
<dbReference type="PANTHER" id="PTHR10715">
    <property type="entry name" value="60S RIBOSOMAL PROTEIN L6"/>
    <property type="match status" value="1"/>
</dbReference>
<comment type="function">
    <text evidence="4">Component of the large ribosomal subunit. The ribosome is a large ribonucleoprotein complex responsible for the synthesis of proteins in the cell.</text>
</comment>
<comment type="caution">
    <text evidence="9">The sequence shown here is derived from an EMBL/GenBank/DDBJ whole genome shotgun (WGS) entry which is preliminary data.</text>
</comment>
<evidence type="ECO:0000256" key="1">
    <source>
        <dbReference type="ARBA" id="ARBA00010592"/>
    </source>
</evidence>
<comment type="similarity">
    <text evidence="1">Belongs to the eukaryotic ribosomal protein eL6 family.</text>
</comment>